<dbReference type="Proteomes" id="UP001598201">
    <property type="component" value="Unassembled WGS sequence"/>
</dbReference>
<reference evidence="4" key="1">
    <citation type="submission" date="2011-01" db="EMBL/GenBank/DDBJ databases">
        <title>Complete sequence of chromosome of Rahnella sp. Y9602.</title>
        <authorList>
            <consortium name="US DOE Joint Genome Institute"/>
            <person name="Lucas S."/>
            <person name="Copeland A."/>
            <person name="Lapidus A."/>
            <person name="Cheng J.-F."/>
            <person name="Goodwin L."/>
            <person name="Pitluck S."/>
            <person name="Lu M."/>
            <person name="Detter J.C."/>
            <person name="Han C."/>
            <person name="Tapia R."/>
            <person name="Land M."/>
            <person name="Hauser L."/>
            <person name="Kyrpides N."/>
            <person name="Ivanova N."/>
            <person name="Ovchinnikova G."/>
            <person name="Pagani I."/>
            <person name="Sobecky P.A."/>
            <person name="Martinez R.J."/>
            <person name="Woyke T."/>
        </authorList>
    </citation>
    <scope>NUCLEOTIDE SEQUENCE [LARGE SCALE GENOMIC DNA]</scope>
    <source>
        <strain evidence="4">Y9602</strain>
    </source>
</reference>
<dbReference type="AlphaFoldDB" id="A0A0H3F9W6"/>
<dbReference type="OrthoDB" id="6507006at2"/>
<evidence type="ECO:0000313" key="3">
    <source>
        <dbReference type="EMBL" id="MFD3226147.1"/>
    </source>
</evidence>
<dbReference type="RefSeq" id="WP_013573613.1">
    <property type="nucleotide sequence ID" value="NC_015061.1"/>
</dbReference>
<evidence type="ECO:0000313" key="2">
    <source>
        <dbReference type="EMBL" id="ADW71896.1"/>
    </source>
</evidence>
<dbReference type="eggNOG" id="ENOG5033KC2">
    <property type="taxonomic scope" value="Bacteria"/>
</dbReference>
<name>A0A0H3F9W6_RAHSY</name>
<accession>A0A0H3F9W6</accession>
<dbReference type="EMBL" id="JBHUCJ010000074">
    <property type="protein sequence ID" value="MFD3226147.1"/>
    <property type="molecule type" value="Genomic_DNA"/>
</dbReference>
<keyword evidence="1" id="KW-0472">Membrane</keyword>
<keyword evidence="1" id="KW-0812">Transmembrane</keyword>
<evidence type="ECO:0000313" key="4">
    <source>
        <dbReference type="Proteomes" id="UP000007257"/>
    </source>
</evidence>
<gene>
    <name evidence="2" type="ordered locus">Rahaq_0266</name>
    <name evidence="3" type="ORF">ACFPK4_21620</name>
</gene>
<feature type="transmembrane region" description="Helical" evidence="1">
    <location>
        <begin position="21"/>
        <end position="44"/>
    </location>
</feature>
<keyword evidence="5" id="KW-1185">Reference proteome</keyword>
<evidence type="ECO:0000256" key="1">
    <source>
        <dbReference type="SAM" id="Phobius"/>
    </source>
</evidence>
<reference evidence="3 5" key="3">
    <citation type="submission" date="2024-09" db="EMBL/GenBank/DDBJ databases">
        <title>Genomes of Rahnella.</title>
        <authorList>
            <person name="Mnguni F.C."/>
            <person name="Shin G.Y."/>
            <person name="Coutinho T."/>
        </authorList>
    </citation>
    <scope>NUCLEOTIDE SEQUENCE [LARGE SCALE GENOMIC DNA]</scope>
    <source>
        <strain evidence="3 5">20WA0057</strain>
    </source>
</reference>
<dbReference type="GeneID" id="95419015"/>
<evidence type="ECO:0000313" key="5">
    <source>
        <dbReference type="Proteomes" id="UP001598201"/>
    </source>
</evidence>
<organism evidence="2 4">
    <name type="scientific">Rahnella sp. (strain Y9602)</name>
    <dbReference type="NCBI Taxonomy" id="2703885"/>
    <lineage>
        <taxon>Bacteria</taxon>
        <taxon>Pseudomonadati</taxon>
        <taxon>Pseudomonadota</taxon>
        <taxon>Gammaproteobacteria</taxon>
        <taxon>Enterobacterales</taxon>
        <taxon>Yersiniaceae</taxon>
        <taxon>Rahnella</taxon>
    </lineage>
</organism>
<dbReference type="KEGG" id="rah:Rahaq_0266"/>
<proteinExistence type="predicted"/>
<dbReference type="Proteomes" id="UP000007257">
    <property type="component" value="Chromosome"/>
</dbReference>
<keyword evidence="1" id="KW-1133">Transmembrane helix</keyword>
<dbReference type="HOGENOM" id="CLU_972778_0_0_6"/>
<reference evidence="2 4" key="2">
    <citation type="journal article" date="2012" name="J. Bacteriol.">
        <title>Complete Genome Sequence of Rahnella sp. Strain Y9602, a Gammaproteobacterium Isolate from Metal- and Radionuclide-Contaminated Soil.</title>
        <authorList>
            <person name="Martinez R.J."/>
            <person name="Bruce D."/>
            <person name="Detter C."/>
            <person name="Goodwin L.A."/>
            <person name="Han J."/>
            <person name="Han C.S."/>
            <person name="Held B."/>
            <person name="Land M.L."/>
            <person name="Mikhailova N."/>
            <person name="Nolan M."/>
            <person name="Pennacchio L."/>
            <person name="Pitluck S."/>
            <person name="Tapia R."/>
            <person name="Woyke T."/>
            <person name="Sobecky P.A."/>
        </authorList>
    </citation>
    <scope>NUCLEOTIDE SEQUENCE [LARGE SCALE GENOMIC DNA]</scope>
    <source>
        <strain evidence="2 4">Y9602</strain>
    </source>
</reference>
<protein>
    <submittedName>
        <fullName evidence="3">Pilus assembly protein PilO</fullName>
    </submittedName>
</protein>
<dbReference type="EMBL" id="CP002505">
    <property type="protein sequence ID" value="ADW71896.1"/>
    <property type="molecule type" value="Genomic_DNA"/>
</dbReference>
<sequence length="286" mass="31703">MTGFLSERIEPLMEKPGWQRVFILTACLVMMVLTLYQFGLRGLWQQQETLKREIDIAQQTLSLAQVTLMRMIPLERLEQELAGNATSLRKSLPLEQAFSRPLKDSQAVLIRWQPVSQPKQEPQGELQLQVTFTELMHFLHALLQRPEQPAFSELNLHTTGGGGMKASVLLTQTAPAAEFVSSVVASKAVRDPFNTPQTPDCAGVSPLSEWLLSGISDVGGQRYGWLLSPQGRWNKVETGSLVGMPQWTVEVLSSVQVELSLSDARCGLQRQIIRLGKGNDSPGKGK</sequence>